<protein>
    <submittedName>
        <fullName evidence="1">Uncharacterized protein</fullName>
    </submittedName>
</protein>
<name>A0A0B7A577_9EUPU</name>
<accession>A0A0B7A577</accession>
<evidence type="ECO:0000313" key="1">
    <source>
        <dbReference type="EMBL" id="CEK75792.1"/>
    </source>
</evidence>
<gene>
    <name evidence="1" type="primary">ORF97066</name>
</gene>
<dbReference type="AlphaFoldDB" id="A0A0B7A577"/>
<organism evidence="1">
    <name type="scientific">Arion vulgaris</name>
    <dbReference type="NCBI Taxonomy" id="1028688"/>
    <lineage>
        <taxon>Eukaryota</taxon>
        <taxon>Metazoa</taxon>
        <taxon>Spiralia</taxon>
        <taxon>Lophotrochozoa</taxon>
        <taxon>Mollusca</taxon>
        <taxon>Gastropoda</taxon>
        <taxon>Heterobranchia</taxon>
        <taxon>Euthyneura</taxon>
        <taxon>Panpulmonata</taxon>
        <taxon>Eupulmonata</taxon>
        <taxon>Stylommatophora</taxon>
        <taxon>Helicina</taxon>
        <taxon>Arionoidea</taxon>
        <taxon>Arionidae</taxon>
        <taxon>Arion</taxon>
    </lineage>
</organism>
<sequence length="71" mass="8075">MFSGELSVTLARRGPGIQFLSLCAQLPHLTWQFDERWHCLTSSTRLCDSCGLFNKPIRGYIPIVLLSSRIH</sequence>
<proteinExistence type="predicted"/>
<reference evidence="1" key="1">
    <citation type="submission" date="2014-12" db="EMBL/GenBank/DDBJ databases">
        <title>Insight into the proteome of Arion vulgaris.</title>
        <authorList>
            <person name="Aradska J."/>
            <person name="Bulat T."/>
            <person name="Smidak R."/>
            <person name="Sarate P."/>
            <person name="Gangsoo J."/>
            <person name="Sialana F."/>
            <person name="Bilban M."/>
            <person name="Lubec G."/>
        </authorList>
    </citation>
    <scope>NUCLEOTIDE SEQUENCE</scope>
    <source>
        <tissue evidence="1">Skin</tissue>
    </source>
</reference>
<dbReference type="EMBL" id="HACG01028927">
    <property type="protein sequence ID" value="CEK75792.1"/>
    <property type="molecule type" value="Transcribed_RNA"/>
</dbReference>